<dbReference type="Pfam" id="PF13456">
    <property type="entry name" value="RVT_3"/>
    <property type="match status" value="1"/>
</dbReference>
<proteinExistence type="predicted"/>
<accession>A0A7J8YQ57</accession>
<sequence>MRHECMGWCPPTGSVVKLNFDVAFNESREKSVSGVVVRNVSGEVLTFKTVVHREVASWFAVDAIVCLQAVFMGKQKGFTSVVIEGDS</sequence>
<comment type="caution">
    <text evidence="2">The sequence shown here is derived from an EMBL/GenBank/DDBJ whole genome shotgun (WGS) entry which is preliminary data.</text>
</comment>
<dbReference type="Proteomes" id="UP000593577">
    <property type="component" value="Unassembled WGS sequence"/>
</dbReference>
<dbReference type="GO" id="GO:0003676">
    <property type="term" value="F:nucleic acid binding"/>
    <property type="evidence" value="ECO:0007669"/>
    <property type="project" value="InterPro"/>
</dbReference>
<dbReference type="PANTHER" id="PTHR47074:SF61">
    <property type="entry name" value="RNASE H TYPE-1 DOMAIN-CONTAINING PROTEIN"/>
    <property type="match status" value="1"/>
</dbReference>
<protein>
    <recommendedName>
        <fullName evidence="1">RNase H type-1 domain-containing protein</fullName>
    </recommendedName>
</protein>
<evidence type="ECO:0000313" key="2">
    <source>
        <dbReference type="EMBL" id="MBA0701667.1"/>
    </source>
</evidence>
<dbReference type="GO" id="GO:0004523">
    <property type="term" value="F:RNA-DNA hybrid ribonuclease activity"/>
    <property type="evidence" value="ECO:0007669"/>
    <property type="project" value="InterPro"/>
</dbReference>
<dbReference type="PANTHER" id="PTHR47074">
    <property type="entry name" value="BNAC02G40300D PROTEIN"/>
    <property type="match status" value="1"/>
</dbReference>
<dbReference type="InterPro" id="IPR002156">
    <property type="entry name" value="RNaseH_domain"/>
</dbReference>
<name>A0A7J8YQ57_GOSAI</name>
<feature type="domain" description="RNase H type-1" evidence="1">
    <location>
        <begin position="19"/>
        <end position="87"/>
    </location>
</feature>
<keyword evidence="3" id="KW-1185">Reference proteome</keyword>
<organism evidence="2 3">
    <name type="scientific">Gossypium aridum</name>
    <name type="common">American cotton</name>
    <name type="synonym">Erioxylum aridum</name>
    <dbReference type="NCBI Taxonomy" id="34290"/>
    <lineage>
        <taxon>Eukaryota</taxon>
        <taxon>Viridiplantae</taxon>
        <taxon>Streptophyta</taxon>
        <taxon>Embryophyta</taxon>
        <taxon>Tracheophyta</taxon>
        <taxon>Spermatophyta</taxon>
        <taxon>Magnoliopsida</taxon>
        <taxon>eudicotyledons</taxon>
        <taxon>Gunneridae</taxon>
        <taxon>Pentapetalae</taxon>
        <taxon>rosids</taxon>
        <taxon>malvids</taxon>
        <taxon>Malvales</taxon>
        <taxon>Malvaceae</taxon>
        <taxon>Malvoideae</taxon>
        <taxon>Gossypium</taxon>
    </lineage>
</organism>
<gene>
    <name evidence="2" type="ORF">Goari_022877</name>
</gene>
<feature type="non-terminal residue" evidence="2">
    <location>
        <position position="87"/>
    </location>
</feature>
<evidence type="ECO:0000313" key="3">
    <source>
        <dbReference type="Proteomes" id="UP000593577"/>
    </source>
</evidence>
<dbReference type="EMBL" id="JABFAA010324136">
    <property type="protein sequence ID" value="MBA0701667.1"/>
    <property type="molecule type" value="Genomic_DNA"/>
</dbReference>
<evidence type="ECO:0000259" key="1">
    <source>
        <dbReference type="Pfam" id="PF13456"/>
    </source>
</evidence>
<dbReference type="AlphaFoldDB" id="A0A7J8YQ57"/>
<dbReference type="InterPro" id="IPR052929">
    <property type="entry name" value="RNase_H-like_EbsB-rel"/>
</dbReference>
<reference evidence="2 3" key="1">
    <citation type="journal article" date="2019" name="Genome Biol. Evol.">
        <title>Insights into the evolution of the New World diploid cottons (Gossypium, subgenus Houzingenia) based on genome sequencing.</title>
        <authorList>
            <person name="Grover C.E."/>
            <person name="Arick M.A. 2nd"/>
            <person name="Thrash A."/>
            <person name="Conover J.L."/>
            <person name="Sanders W.S."/>
            <person name="Peterson D.G."/>
            <person name="Frelichowski J.E."/>
            <person name="Scheffler J.A."/>
            <person name="Scheffler B.E."/>
            <person name="Wendel J.F."/>
        </authorList>
    </citation>
    <scope>NUCLEOTIDE SEQUENCE [LARGE SCALE GENOMIC DNA]</scope>
    <source>
        <strain evidence="2">185</strain>
        <tissue evidence="2">Leaf</tissue>
    </source>
</reference>